<proteinExistence type="predicted"/>
<dbReference type="EMBL" id="BTSX01000001">
    <property type="protein sequence ID" value="GMS80670.1"/>
    <property type="molecule type" value="Genomic_DNA"/>
</dbReference>
<dbReference type="Proteomes" id="UP001432027">
    <property type="component" value="Unassembled WGS sequence"/>
</dbReference>
<accession>A0AAV5SKL2</accession>
<keyword evidence="2" id="KW-1185">Reference proteome</keyword>
<feature type="non-terminal residue" evidence="1">
    <location>
        <position position="1"/>
    </location>
</feature>
<comment type="caution">
    <text evidence="1">The sequence shown here is derived from an EMBL/GenBank/DDBJ whole genome shotgun (WGS) entry which is preliminary data.</text>
</comment>
<gene>
    <name evidence="1" type="ORF">PENTCL1PPCAC_2845</name>
</gene>
<evidence type="ECO:0000313" key="1">
    <source>
        <dbReference type="EMBL" id="GMS80670.1"/>
    </source>
</evidence>
<evidence type="ECO:0000313" key="2">
    <source>
        <dbReference type="Proteomes" id="UP001432027"/>
    </source>
</evidence>
<organism evidence="1 2">
    <name type="scientific">Pristionchus entomophagus</name>
    <dbReference type="NCBI Taxonomy" id="358040"/>
    <lineage>
        <taxon>Eukaryota</taxon>
        <taxon>Metazoa</taxon>
        <taxon>Ecdysozoa</taxon>
        <taxon>Nematoda</taxon>
        <taxon>Chromadorea</taxon>
        <taxon>Rhabditida</taxon>
        <taxon>Rhabditina</taxon>
        <taxon>Diplogasteromorpha</taxon>
        <taxon>Diplogasteroidea</taxon>
        <taxon>Neodiplogasteridae</taxon>
        <taxon>Pristionchus</taxon>
    </lineage>
</organism>
<dbReference type="AlphaFoldDB" id="A0AAV5SKL2"/>
<reference evidence="1" key="1">
    <citation type="submission" date="2023-10" db="EMBL/GenBank/DDBJ databases">
        <title>Genome assembly of Pristionchus species.</title>
        <authorList>
            <person name="Yoshida K."/>
            <person name="Sommer R.J."/>
        </authorList>
    </citation>
    <scope>NUCLEOTIDE SEQUENCE</scope>
    <source>
        <strain evidence="1">RS0144</strain>
    </source>
</reference>
<name>A0AAV5SKL2_9BILA</name>
<protein>
    <submittedName>
        <fullName evidence="1">Uncharacterized protein</fullName>
    </submittedName>
</protein>
<sequence length="78" mass="8889">LGAGRDHSERSTRSLMTATSSSSLNLLNMKMIDFGTIPIPDGDLKQIQLSMELDDDEQALDYIRKMRFHFDMEVDPKN</sequence>